<accession>A0A0D8JA10</accession>
<reference evidence="2 3" key="1">
    <citation type="submission" date="2014-09" db="EMBL/GenBank/DDBJ databases">
        <title>Draft Genome Sequence of Draconibacterium sp. JN14CK-3.</title>
        <authorList>
            <person name="Dong C."/>
            <person name="Lai Q."/>
            <person name="Shao Z."/>
        </authorList>
    </citation>
    <scope>NUCLEOTIDE SEQUENCE [LARGE SCALE GENOMIC DNA]</scope>
    <source>
        <strain evidence="2 3">JN14CK-3</strain>
    </source>
</reference>
<comment type="caution">
    <text evidence="2">The sequence shown here is derived from an EMBL/GenBank/DDBJ whole genome shotgun (WGS) entry which is preliminary data.</text>
</comment>
<dbReference type="AlphaFoldDB" id="A0A0D8JA10"/>
<organism evidence="2 3">
    <name type="scientific">Draconibacterium sediminis</name>
    <dbReference type="NCBI Taxonomy" id="1544798"/>
    <lineage>
        <taxon>Bacteria</taxon>
        <taxon>Pseudomonadati</taxon>
        <taxon>Bacteroidota</taxon>
        <taxon>Bacteroidia</taxon>
        <taxon>Marinilabiliales</taxon>
        <taxon>Prolixibacteraceae</taxon>
        <taxon>Draconibacterium</taxon>
    </lineage>
</organism>
<evidence type="ECO:0000313" key="2">
    <source>
        <dbReference type="EMBL" id="KJF43584.1"/>
    </source>
</evidence>
<name>A0A0D8JA10_9BACT</name>
<gene>
    <name evidence="2" type="ORF">LH29_10705</name>
</gene>
<sequence length="89" mass="9390">MKNLKSLILPAAIILIGAGAALATNVAKNSDSNSQTGYYIDSSTGECRQSPEMCSTTPGDLCTWDDGSSIHSLFQADTECTVSLYKPVN</sequence>
<evidence type="ECO:0000313" key="3">
    <source>
        <dbReference type="Proteomes" id="UP000032544"/>
    </source>
</evidence>
<feature type="chain" id="PRO_5002330813" evidence="1">
    <location>
        <begin position="24"/>
        <end position="89"/>
    </location>
</feature>
<dbReference type="EMBL" id="JRHC01000002">
    <property type="protein sequence ID" value="KJF43584.1"/>
    <property type="molecule type" value="Genomic_DNA"/>
</dbReference>
<dbReference type="InterPro" id="IPR045391">
    <property type="entry name" value="DUF6520"/>
</dbReference>
<feature type="signal peptide" evidence="1">
    <location>
        <begin position="1"/>
        <end position="23"/>
    </location>
</feature>
<protein>
    <submittedName>
        <fullName evidence="2">Uncharacterized protein</fullName>
    </submittedName>
</protein>
<dbReference type="Pfam" id="PF20130">
    <property type="entry name" value="DUF6520"/>
    <property type="match status" value="1"/>
</dbReference>
<evidence type="ECO:0000256" key="1">
    <source>
        <dbReference type="SAM" id="SignalP"/>
    </source>
</evidence>
<dbReference type="RefSeq" id="WP_045029302.1">
    <property type="nucleotide sequence ID" value="NZ_CAJXKZ010000020.1"/>
</dbReference>
<keyword evidence="1" id="KW-0732">Signal</keyword>
<proteinExistence type="predicted"/>
<keyword evidence="3" id="KW-1185">Reference proteome</keyword>
<dbReference type="Proteomes" id="UP000032544">
    <property type="component" value="Unassembled WGS sequence"/>
</dbReference>